<dbReference type="STRING" id="1121884.SAMN02745131_00874"/>
<dbReference type="InterPro" id="IPR029044">
    <property type="entry name" value="Nucleotide-diphossugar_trans"/>
</dbReference>
<dbReference type="Pfam" id="PF00535">
    <property type="entry name" value="Glycos_transf_2"/>
    <property type="match status" value="1"/>
</dbReference>
<evidence type="ECO:0000313" key="6">
    <source>
        <dbReference type="Proteomes" id="UP000184048"/>
    </source>
</evidence>
<evidence type="ECO:0000256" key="2">
    <source>
        <dbReference type="ARBA" id="ARBA00022676"/>
    </source>
</evidence>
<gene>
    <name evidence="5" type="ORF">SAMN02745131_00874</name>
</gene>
<dbReference type="RefSeq" id="WP_072834022.1">
    <property type="nucleotide sequence ID" value="NZ_FQUU01000003.1"/>
</dbReference>
<dbReference type="OrthoDB" id="597270at2"/>
<dbReference type="PANTHER" id="PTHR43179">
    <property type="entry name" value="RHAMNOSYLTRANSFERASE WBBL"/>
    <property type="match status" value="1"/>
</dbReference>
<keyword evidence="6" id="KW-1185">Reference proteome</keyword>
<sequence>MATKLLEIELSEGWTDLTVNDQFESYRILIRSYRELIGWVHLKSKGKEKITASDIESAINLQLSSSIIHTALLRTPHGVNINQRPQQGISIVICTRNRTAQLINCLASVMALDYVNYEILIIDNAPSNDETLQLCKNYPVKYFRELRPGLDWARNRGILEASNEIIAFTDDDVKVDKFWLQSINNIFSNKDVMGVSGYVAPAEMETKAQELFESGYGGMGHGFRRRFIHKERITKQELFWASSFGIGANMAFRKEVFSKCGLFHTGLDVGTPSHGGGDVEMFHRIVSKGSLFIYDPSMLVWHFHRRTEEQLKKQVYDNGRSFGCYLIHCLRTSSIPPINIIYFFLKEWFYKWNVKNLLSPEKIPRSYTYQELKGMLSSPLAYYRTMKRNKKVNALPN</sequence>
<dbReference type="InterPro" id="IPR001173">
    <property type="entry name" value="Glyco_trans_2-like"/>
</dbReference>
<reference evidence="5 6" key="1">
    <citation type="submission" date="2016-11" db="EMBL/GenBank/DDBJ databases">
        <authorList>
            <person name="Jaros S."/>
            <person name="Januszkiewicz K."/>
            <person name="Wedrychowicz H."/>
        </authorList>
    </citation>
    <scope>NUCLEOTIDE SEQUENCE [LARGE SCALE GENOMIC DNA]</scope>
    <source>
        <strain evidence="5 6">DSM 18119</strain>
    </source>
</reference>
<keyword evidence="3 5" id="KW-0808">Transferase</keyword>
<dbReference type="Proteomes" id="UP000184048">
    <property type="component" value="Unassembled WGS sequence"/>
</dbReference>
<evidence type="ECO:0000259" key="4">
    <source>
        <dbReference type="Pfam" id="PF00535"/>
    </source>
</evidence>
<dbReference type="PANTHER" id="PTHR43179:SF12">
    <property type="entry name" value="GALACTOFURANOSYLTRANSFERASE GLFT2"/>
    <property type="match status" value="1"/>
</dbReference>
<name>A0A1M4VIR6_9BACT</name>
<dbReference type="AlphaFoldDB" id="A0A1M4VIR6"/>
<accession>A0A1M4VIR6</accession>
<dbReference type="EMBL" id="FQUU01000003">
    <property type="protein sequence ID" value="SHE68956.1"/>
    <property type="molecule type" value="Genomic_DNA"/>
</dbReference>
<comment type="similarity">
    <text evidence="1">Belongs to the glycosyltransferase 2 family.</text>
</comment>
<feature type="domain" description="Glycosyltransferase 2-like" evidence="4">
    <location>
        <begin position="90"/>
        <end position="260"/>
    </location>
</feature>
<evidence type="ECO:0000256" key="1">
    <source>
        <dbReference type="ARBA" id="ARBA00006739"/>
    </source>
</evidence>
<organism evidence="5 6">
    <name type="scientific">Flavisolibacter ginsengisoli DSM 18119</name>
    <dbReference type="NCBI Taxonomy" id="1121884"/>
    <lineage>
        <taxon>Bacteria</taxon>
        <taxon>Pseudomonadati</taxon>
        <taxon>Bacteroidota</taxon>
        <taxon>Chitinophagia</taxon>
        <taxon>Chitinophagales</taxon>
        <taxon>Chitinophagaceae</taxon>
        <taxon>Flavisolibacter</taxon>
    </lineage>
</organism>
<keyword evidence="2" id="KW-0328">Glycosyltransferase</keyword>
<dbReference type="GO" id="GO:0016757">
    <property type="term" value="F:glycosyltransferase activity"/>
    <property type="evidence" value="ECO:0007669"/>
    <property type="project" value="UniProtKB-KW"/>
</dbReference>
<dbReference type="Gene3D" id="3.90.550.10">
    <property type="entry name" value="Spore Coat Polysaccharide Biosynthesis Protein SpsA, Chain A"/>
    <property type="match status" value="1"/>
</dbReference>
<proteinExistence type="inferred from homology"/>
<evidence type="ECO:0000313" key="5">
    <source>
        <dbReference type="EMBL" id="SHE68956.1"/>
    </source>
</evidence>
<protein>
    <submittedName>
        <fullName evidence="5">Glycosyltransferase, GT2 family</fullName>
    </submittedName>
</protein>
<dbReference type="SUPFAM" id="SSF53448">
    <property type="entry name" value="Nucleotide-diphospho-sugar transferases"/>
    <property type="match status" value="1"/>
</dbReference>
<evidence type="ECO:0000256" key="3">
    <source>
        <dbReference type="ARBA" id="ARBA00022679"/>
    </source>
</evidence>